<dbReference type="PANTHER" id="PTHR42852:SF6">
    <property type="entry name" value="THIOL:DISULFIDE INTERCHANGE PROTEIN DSBE"/>
    <property type="match status" value="1"/>
</dbReference>
<keyword evidence="2" id="KW-0201">Cytochrome c-type biogenesis</keyword>
<dbReference type="SUPFAM" id="SSF52833">
    <property type="entry name" value="Thioredoxin-like"/>
    <property type="match status" value="1"/>
</dbReference>
<dbReference type="Pfam" id="PF00578">
    <property type="entry name" value="AhpC-TSA"/>
    <property type="match status" value="1"/>
</dbReference>
<dbReference type="InterPro" id="IPR000866">
    <property type="entry name" value="AhpC/TSA"/>
</dbReference>
<evidence type="ECO:0000256" key="2">
    <source>
        <dbReference type="ARBA" id="ARBA00022748"/>
    </source>
</evidence>
<dbReference type="PROSITE" id="PS51352">
    <property type="entry name" value="THIOREDOXIN_2"/>
    <property type="match status" value="1"/>
</dbReference>
<dbReference type="InterPro" id="IPR036249">
    <property type="entry name" value="Thioredoxin-like_sf"/>
</dbReference>
<dbReference type="Gene3D" id="3.40.30.10">
    <property type="entry name" value="Glutaredoxin"/>
    <property type="match status" value="1"/>
</dbReference>
<reference evidence="8" key="1">
    <citation type="journal article" date="2019" name="Int. J. Syst. Evol. Microbiol.">
        <title>The Global Catalogue of Microorganisms (GCM) 10K type strain sequencing project: providing services to taxonomists for standard genome sequencing and annotation.</title>
        <authorList>
            <consortium name="The Broad Institute Genomics Platform"/>
            <consortium name="The Broad Institute Genome Sequencing Center for Infectious Disease"/>
            <person name="Wu L."/>
            <person name="Ma J."/>
        </authorList>
    </citation>
    <scope>NUCLEOTIDE SEQUENCE [LARGE SCALE GENOMIC DNA]</scope>
    <source>
        <strain evidence="8">KCTC 22437</strain>
    </source>
</reference>
<dbReference type="InterPro" id="IPR025380">
    <property type="entry name" value="DUF4369"/>
</dbReference>
<comment type="subcellular location">
    <subcellularLocation>
        <location evidence="1">Cell envelope</location>
    </subcellularLocation>
</comment>
<keyword evidence="5" id="KW-0732">Signal</keyword>
<dbReference type="EMBL" id="JBHUPD010000002">
    <property type="protein sequence ID" value="MFD2873183.1"/>
    <property type="molecule type" value="Genomic_DNA"/>
</dbReference>
<comment type="caution">
    <text evidence="7">The sequence shown here is derived from an EMBL/GenBank/DDBJ whole genome shotgun (WGS) entry which is preliminary data.</text>
</comment>
<gene>
    <name evidence="7" type="ORF">ACFS5N_11925</name>
</gene>
<dbReference type="Pfam" id="PF14289">
    <property type="entry name" value="DUF4369"/>
    <property type="match status" value="1"/>
</dbReference>
<evidence type="ECO:0000256" key="3">
    <source>
        <dbReference type="ARBA" id="ARBA00023157"/>
    </source>
</evidence>
<evidence type="ECO:0000313" key="7">
    <source>
        <dbReference type="EMBL" id="MFD2873183.1"/>
    </source>
</evidence>
<dbReference type="Proteomes" id="UP001597557">
    <property type="component" value="Unassembled WGS sequence"/>
</dbReference>
<feature type="domain" description="Thioredoxin" evidence="6">
    <location>
        <begin position="235"/>
        <end position="377"/>
    </location>
</feature>
<dbReference type="InterPro" id="IPR013766">
    <property type="entry name" value="Thioredoxin_domain"/>
</dbReference>
<feature type="chain" id="PRO_5047109500" evidence="5">
    <location>
        <begin position="19"/>
        <end position="392"/>
    </location>
</feature>
<dbReference type="CDD" id="cd02966">
    <property type="entry name" value="TlpA_like_family"/>
    <property type="match status" value="1"/>
</dbReference>
<sequence>MKRYIFTALLLAPALLKAQTLNYIIKGNVANVNTAAKAFLVYRTDKGNTIDSAMVQGGKFEFKGSVADPTKATLYLAHNGESLKTIRKPDQLMVYLEEATIDVKASDSVKNATVTGSALNKANQELEATERPFNDKIRAIEAAYMALPKEQRTEQAMNDLEKKENSIEVEQKVALAKFIKNHPNTLLSLDALGTYGGYFPEASQIGPMFNSLSSKVKNSKAGKAYNKLLNSWKLTALGATAPQFSQNDKDGNAVSLASFKGKYVLIDFWASWCGPCRRENPNVVKAFNRFKGQNFTILGVSLDSKRENWLKAVADDHLDWTQVSDLQYWKNAVAAQYGVRAIPQNFLLDPNGKIIAKNLSGEALSAKLAELFPNVANVSGAEKKGGQAAGDR</sequence>
<dbReference type="PROSITE" id="PS00194">
    <property type="entry name" value="THIOREDOXIN_1"/>
    <property type="match status" value="1"/>
</dbReference>
<organism evidence="7 8">
    <name type="scientific">Mucilaginibacter ximonensis</name>
    <dbReference type="NCBI Taxonomy" id="538021"/>
    <lineage>
        <taxon>Bacteria</taxon>
        <taxon>Pseudomonadati</taxon>
        <taxon>Bacteroidota</taxon>
        <taxon>Sphingobacteriia</taxon>
        <taxon>Sphingobacteriales</taxon>
        <taxon>Sphingobacteriaceae</taxon>
        <taxon>Mucilaginibacter</taxon>
    </lineage>
</organism>
<protein>
    <submittedName>
        <fullName evidence="7">Redoxin domain-containing protein</fullName>
    </submittedName>
</protein>
<dbReference type="InterPro" id="IPR017937">
    <property type="entry name" value="Thioredoxin_CS"/>
</dbReference>
<proteinExistence type="predicted"/>
<evidence type="ECO:0000259" key="6">
    <source>
        <dbReference type="PROSITE" id="PS51352"/>
    </source>
</evidence>
<accession>A0ABW5YCU7</accession>
<name>A0ABW5YCU7_9SPHI</name>
<dbReference type="PANTHER" id="PTHR42852">
    <property type="entry name" value="THIOL:DISULFIDE INTERCHANGE PROTEIN DSBE"/>
    <property type="match status" value="1"/>
</dbReference>
<dbReference type="InterPro" id="IPR050553">
    <property type="entry name" value="Thioredoxin_ResA/DsbE_sf"/>
</dbReference>
<evidence type="ECO:0000256" key="5">
    <source>
        <dbReference type="SAM" id="SignalP"/>
    </source>
</evidence>
<dbReference type="RefSeq" id="WP_377185659.1">
    <property type="nucleotide sequence ID" value="NZ_JBHUPD010000002.1"/>
</dbReference>
<keyword evidence="3" id="KW-1015">Disulfide bond</keyword>
<keyword evidence="8" id="KW-1185">Reference proteome</keyword>
<evidence type="ECO:0000256" key="1">
    <source>
        <dbReference type="ARBA" id="ARBA00004196"/>
    </source>
</evidence>
<evidence type="ECO:0000313" key="8">
    <source>
        <dbReference type="Proteomes" id="UP001597557"/>
    </source>
</evidence>
<feature type="signal peptide" evidence="5">
    <location>
        <begin position="1"/>
        <end position="18"/>
    </location>
</feature>
<keyword evidence="4" id="KW-0676">Redox-active center</keyword>
<evidence type="ECO:0000256" key="4">
    <source>
        <dbReference type="ARBA" id="ARBA00023284"/>
    </source>
</evidence>